<dbReference type="Pfam" id="PF00995">
    <property type="entry name" value="Sec1"/>
    <property type="match status" value="2"/>
</dbReference>
<dbReference type="PANTHER" id="PTHR11679">
    <property type="entry name" value="VESICLE PROTEIN SORTING-ASSOCIATED"/>
    <property type="match status" value="1"/>
</dbReference>
<dbReference type="Proteomes" id="UP000037460">
    <property type="component" value="Unassembled WGS sequence"/>
</dbReference>
<dbReference type="Gene3D" id="3.90.830.10">
    <property type="entry name" value="Syntaxin Binding Protein 1, Chain A, domain 2"/>
    <property type="match status" value="1"/>
</dbReference>
<dbReference type="InterPro" id="IPR043154">
    <property type="entry name" value="Sec-1-like_dom1"/>
</dbReference>
<dbReference type="InterPro" id="IPR001619">
    <property type="entry name" value="Sec1-like"/>
</dbReference>
<dbReference type="InterPro" id="IPR036045">
    <property type="entry name" value="Sec1-like_sf"/>
</dbReference>
<dbReference type="InterPro" id="IPR027482">
    <property type="entry name" value="Sec1-like_dom2"/>
</dbReference>
<keyword evidence="3" id="KW-1185">Reference proteome</keyword>
<dbReference type="Gene3D" id="3.40.50.2060">
    <property type="match status" value="1"/>
</dbReference>
<evidence type="ECO:0000313" key="3">
    <source>
        <dbReference type="Proteomes" id="UP000037460"/>
    </source>
</evidence>
<protein>
    <submittedName>
        <fullName evidence="2">Vacuolar protein sorting-associated protein 33a</fullName>
    </submittedName>
</protein>
<dbReference type="EMBL" id="JWZX01001650">
    <property type="protein sequence ID" value="KOO32921.1"/>
    <property type="molecule type" value="Genomic_DNA"/>
</dbReference>
<dbReference type="AlphaFoldDB" id="A0A0M0K215"/>
<organism evidence="2 3">
    <name type="scientific">Chrysochromulina tobinii</name>
    <dbReference type="NCBI Taxonomy" id="1460289"/>
    <lineage>
        <taxon>Eukaryota</taxon>
        <taxon>Haptista</taxon>
        <taxon>Haptophyta</taxon>
        <taxon>Prymnesiophyceae</taxon>
        <taxon>Prymnesiales</taxon>
        <taxon>Chrysochromulinaceae</taxon>
        <taxon>Chrysochromulina</taxon>
    </lineage>
</organism>
<gene>
    <name evidence="2" type="ORF">Ctob_013999</name>
</gene>
<evidence type="ECO:0000256" key="1">
    <source>
        <dbReference type="ARBA" id="ARBA00009884"/>
    </source>
</evidence>
<dbReference type="OrthoDB" id="10262287at2759"/>
<evidence type="ECO:0000313" key="2">
    <source>
        <dbReference type="EMBL" id="KOO32921.1"/>
    </source>
</evidence>
<accession>A0A0M0K215</accession>
<dbReference type="SUPFAM" id="SSF56815">
    <property type="entry name" value="Sec1/munc18-like (SM) proteins"/>
    <property type="match status" value="1"/>
</dbReference>
<sequence>MPEPLNTDCTSVVYFIRPELRLAMQVATQIQAHERARAGRGEPGRAYALFFVPRRSMLCEKLLEDEGVYGLLRVRECALPVFVLEDDVLSLEQPKSCFRDLFLEGDRTSAIAELLLLDRDVDLVTPLCTELTYEGLLHQLFQIKHGFIDVEPEVLGLEKGSDGPGGARVKRELNNNDRLYSTIRNLNFGELGPLLNQLARSVSSGYEERHQAQTVSQIRDYMKKLSRLQQEHKSLATHVALAERIQRVTREAAFHKRLECEQEALSSGACSAEAEALLEDLVGHHMPLTSVLRLLCLLSVVSNGLKPKTLSALQAEITHEYGFGPLALTWAALTKLGLLKKHEGTPPWTKLKRSLRLVVDDVPEHALGDEPADMAYVYAGYAPLSVRLLHSMLSINPAVEESIRLLPGPFQYVVQKPRVTRLTESGERRPPVTLVCFVGGCTYSEIAALRWLGRNATPRRDYIVLTTHMLNGDALIESLIATCENGLERLD</sequence>
<comment type="similarity">
    <text evidence="1">Belongs to the STXBP/unc-18/SEC1 family.</text>
</comment>
<dbReference type="InterPro" id="IPR043127">
    <property type="entry name" value="Sec-1-like_dom3a"/>
</dbReference>
<name>A0A0M0K215_9EUKA</name>
<dbReference type="GO" id="GO:0016192">
    <property type="term" value="P:vesicle-mediated transport"/>
    <property type="evidence" value="ECO:0007669"/>
    <property type="project" value="InterPro"/>
</dbReference>
<dbReference type="Gene3D" id="3.40.50.1910">
    <property type="match status" value="1"/>
</dbReference>
<reference evidence="3" key="1">
    <citation type="journal article" date="2015" name="PLoS Genet.">
        <title>Genome Sequence and Transcriptome Analyses of Chrysochromulina tobin: Metabolic Tools for Enhanced Algal Fitness in the Prominent Order Prymnesiales (Haptophyceae).</title>
        <authorList>
            <person name="Hovde B.T."/>
            <person name="Deodato C.R."/>
            <person name="Hunsperger H.M."/>
            <person name="Ryken S.A."/>
            <person name="Yost W."/>
            <person name="Jha R.K."/>
            <person name="Patterson J."/>
            <person name="Monnat R.J. Jr."/>
            <person name="Barlow S.B."/>
            <person name="Starkenburg S.R."/>
            <person name="Cattolico R.A."/>
        </authorList>
    </citation>
    <scope>NUCLEOTIDE SEQUENCE</scope>
    <source>
        <strain evidence="3">CCMP291</strain>
    </source>
</reference>
<comment type="caution">
    <text evidence="2">The sequence shown here is derived from an EMBL/GenBank/DDBJ whole genome shotgun (WGS) entry which is preliminary data.</text>
</comment>
<dbReference type="Gene3D" id="1.25.40.850">
    <property type="match status" value="1"/>
</dbReference>
<proteinExistence type="inferred from homology"/>
<dbReference type="InterPro" id="IPR043155">
    <property type="entry name" value="VPS33_dom3b"/>
</dbReference>